<dbReference type="EMBL" id="LSTO01000001">
    <property type="protein sequence ID" value="OWW21885.1"/>
    <property type="molecule type" value="Genomic_DNA"/>
</dbReference>
<dbReference type="InterPro" id="IPR010696">
    <property type="entry name" value="DUF1272"/>
</dbReference>
<dbReference type="OrthoDB" id="9808883at2"/>
<comment type="caution">
    <text evidence="1">The sequence shown here is derived from an EMBL/GenBank/DDBJ whole genome shotgun (WGS) entry which is preliminary data.</text>
</comment>
<accession>A0A254TH85</accession>
<organism evidence="1 2">
    <name type="scientific">Noviherbaspirillum denitrificans</name>
    <dbReference type="NCBI Taxonomy" id="1968433"/>
    <lineage>
        <taxon>Bacteria</taxon>
        <taxon>Pseudomonadati</taxon>
        <taxon>Pseudomonadota</taxon>
        <taxon>Betaproteobacteria</taxon>
        <taxon>Burkholderiales</taxon>
        <taxon>Oxalobacteraceae</taxon>
        <taxon>Noviherbaspirillum</taxon>
    </lineage>
</organism>
<keyword evidence="2" id="KW-1185">Reference proteome</keyword>
<sequence length="102" mass="11197">MLELRPGCEHCNKPLPPDSTEAMICSFECTFCRDCAESVLDNVCPNCGGGFAPRPVRPKANLKNENSLAKYPAGTRVVYRPVDVQAHRAFAAGIKDIPPHER</sequence>
<dbReference type="Pfam" id="PF06906">
    <property type="entry name" value="DUF1272"/>
    <property type="match status" value="1"/>
</dbReference>
<reference evidence="1 2" key="1">
    <citation type="submission" date="2016-02" db="EMBL/GenBank/DDBJ databases">
        <authorList>
            <person name="Wen L."/>
            <person name="He K."/>
            <person name="Yang H."/>
        </authorList>
    </citation>
    <scope>NUCLEOTIDE SEQUENCE [LARGE SCALE GENOMIC DNA]</scope>
    <source>
        <strain evidence="1 2">TSA40</strain>
    </source>
</reference>
<evidence type="ECO:0000313" key="1">
    <source>
        <dbReference type="EMBL" id="OWW21885.1"/>
    </source>
</evidence>
<dbReference type="InterPro" id="IPR013083">
    <property type="entry name" value="Znf_RING/FYVE/PHD"/>
</dbReference>
<dbReference type="AlphaFoldDB" id="A0A254TH85"/>
<protein>
    <submittedName>
        <fullName evidence="1">Urease</fullName>
    </submittedName>
</protein>
<proteinExistence type="predicted"/>
<dbReference type="Gene3D" id="3.30.40.10">
    <property type="entry name" value="Zinc/RING finger domain, C3HC4 (zinc finger)"/>
    <property type="match status" value="1"/>
</dbReference>
<evidence type="ECO:0000313" key="2">
    <source>
        <dbReference type="Proteomes" id="UP000197535"/>
    </source>
</evidence>
<dbReference type="Proteomes" id="UP000197535">
    <property type="component" value="Unassembled WGS sequence"/>
</dbReference>
<name>A0A254TH85_9BURK</name>
<dbReference type="RefSeq" id="WP_088708723.1">
    <property type="nucleotide sequence ID" value="NZ_LSTO01000001.1"/>
</dbReference>
<gene>
    <name evidence="1" type="ORF">AYR66_22715</name>
</gene>